<protein>
    <recommendedName>
        <fullName evidence="3">BESS domain-containing protein</fullName>
    </recommendedName>
</protein>
<dbReference type="Pfam" id="PF10545">
    <property type="entry name" value="MADF_DNA_bdg"/>
    <property type="match status" value="1"/>
</dbReference>
<dbReference type="InterPro" id="IPR048365">
    <property type="entry name" value="TNP-like_RNaseH_N"/>
</dbReference>
<feature type="domain" description="BESS" evidence="3">
    <location>
        <begin position="651"/>
        <end position="690"/>
    </location>
</feature>
<dbReference type="GO" id="GO:0003677">
    <property type="term" value="F:DNA binding"/>
    <property type="evidence" value="ECO:0007669"/>
    <property type="project" value="InterPro"/>
</dbReference>
<accession>A0A835GJ04</accession>
<dbReference type="GO" id="GO:0005634">
    <property type="term" value="C:nucleus"/>
    <property type="evidence" value="ECO:0007669"/>
    <property type="project" value="UniProtKB-SubCell"/>
</dbReference>
<dbReference type="InterPro" id="IPR039353">
    <property type="entry name" value="TF_Adf1"/>
</dbReference>
<keyword evidence="1" id="KW-0539">Nucleus</keyword>
<reference evidence="4" key="1">
    <citation type="submission" date="2020-08" db="EMBL/GenBank/DDBJ databases">
        <title>Spodoptera exigua strain:BAW_Kor-Di-RS1 Genome sequencing and assembly.</title>
        <authorList>
            <person name="Kim J."/>
            <person name="Nam H.Y."/>
            <person name="Kwon M."/>
            <person name="Choi J.H."/>
            <person name="Cho S.R."/>
            <person name="Kim G.-H."/>
        </authorList>
    </citation>
    <scope>NUCLEOTIDE SEQUENCE</scope>
    <source>
        <strain evidence="4">BAW_Kor-Di-RS1</strain>
        <tissue evidence="4">Whole-body</tissue>
    </source>
</reference>
<feature type="compositionally biased region" description="Polar residues" evidence="2">
    <location>
        <begin position="360"/>
        <end position="371"/>
    </location>
</feature>
<dbReference type="Pfam" id="PF21787">
    <property type="entry name" value="TNP-like_RNaseH_N"/>
    <property type="match status" value="1"/>
</dbReference>
<proteinExistence type="predicted"/>
<dbReference type="InterPro" id="IPR048367">
    <property type="entry name" value="TNP-like_RNaseH_C"/>
</dbReference>
<dbReference type="Proteomes" id="UP000648187">
    <property type="component" value="Unassembled WGS sequence"/>
</dbReference>
<comment type="caution">
    <text evidence="4">The sequence shown here is derived from an EMBL/GenBank/DDBJ whole genome shotgun (WGS) entry which is preliminary data.</text>
</comment>
<evidence type="ECO:0000256" key="1">
    <source>
        <dbReference type="PROSITE-ProRule" id="PRU00371"/>
    </source>
</evidence>
<dbReference type="Pfam" id="PF21789">
    <property type="entry name" value="TNP-like_RNaseH_C"/>
    <property type="match status" value="1"/>
</dbReference>
<organism evidence="4 5">
    <name type="scientific">Spodoptera exigua</name>
    <name type="common">Beet armyworm</name>
    <name type="synonym">Noctua fulgens</name>
    <dbReference type="NCBI Taxonomy" id="7107"/>
    <lineage>
        <taxon>Eukaryota</taxon>
        <taxon>Metazoa</taxon>
        <taxon>Ecdysozoa</taxon>
        <taxon>Arthropoda</taxon>
        <taxon>Hexapoda</taxon>
        <taxon>Insecta</taxon>
        <taxon>Pterygota</taxon>
        <taxon>Neoptera</taxon>
        <taxon>Endopterygota</taxon>
        <taxon>Lepidoptera</taxon>
        <taxon>Glossata</taxon>
        <taxon>Ditrysia</taxon>
        <taxon>Noctuoidea</taxon>
        <taxon>Noctuidae</taxon>
        <taxon>Amphipyrinae</taxon>
        <taxon>Spodoptera</taxon>
    </lineage>
</organism>
<gene>
    <name evidence="4" type="ORF">HW555_005069</name>
</gene>
<feature type="region of interest" description="Disordered" evidence="2">
    <location>
        <begin position="548"/>
        <end position="635"/>
    </location>
</feature>
<feature type="compositionally biased region" description="Basic and acidic residues" evidence="2">
    <location>
        <begin position="573"/>
        <end position="593"/>
    </location>
</feature>
<evidence type="ECO:0000256" key="2">
    <source>
        <dbReference type="SAM" id="MobiDB-lite"/>
    </source>
</evidence>
<dbReference type="PANTHER" id="PTHR12243:SF67">
    <property type="entry name" value="COREPRESSOR OF PANGOLIN, ISOFORM A-RELATED"/>
    <property type="match status" value="1"/>
</dbReference>
<name>A0A835GJ04_SPOEX</name>
<sequence length="1000" mass="112391">MADINAGINKNLMAQVQKATHKMKPEHKLCVLLFDEMSLKPNVAYNERKDRVSGFVTNGQETLPEYADHAQEVLTDASDRVARRVGVACRRLASRDSVAHKAVPWRDRCKMAVFSSHEDEILIELVSKNAPLFDTRLQAYKDNTTVFEMATKLLKCSTCNIVINEVLAFVNNKIDVMDEDSLARICISAFSESDILNAKNLLFESLSKKKKQRKRDGKTLRNIDDIICVLKETDPEEIPTFVARDLQKLPPVLFDHVDVTRILKDLLKLQQDVNLIKSNYVTSEQLEIIKCDIQKARQTSPNDKFENNVNKRRGACLLDSLSYNSGPMGLLPLCDDTIIEPSTSSPTPNSGYRDIQITQNQSAVQGNSIHRQNQRESGSRSEIANNVAAAVTQTGAGEVNHAPLPAAAALSAQALNTGLRHTDRQFGKTMADVTREGQWKPIVENEEWTLVQRKRLRNRFEGKRGNAVLEPDEKFKAADVKTPIYIYNVGKEVSNDCKKRWKYIRDSYNRCKRKNKLPTGSSASLKTTKWMLYERLRFLEKIPTERASVATVEAENTDDGESGEETSTTGISEQRRRSEEISGEERSNEEVKRAGISAAGTSGTKRNAERIGREVEKRAMKRQADQHWKERDKQRQEQMKIMAEEEEKADEDGINSFCSHIRTILKKLSPSLRVEAKTKVFNLMAEYELRIANVSACHFGGRGFDSCISQAWVWVFLCTLCHVIIVNGSYGKRKKHSKPLLGPATPNSVHHKTWTEAKIFLKNMKFLNVNTSSVEFVPTLNNWVWTLAGIELLLKKNAAKYGVTSVWLRHLNQDPIENFFGSIRSQGCRNVNPTPDGFEAAFSSLLINSLTSVHAAGANCEVDDCHTLHKVLITSGGCKEQINCDLSEIPDIEFTPLEDKSDPRIVGGLQYVSGYFNKIAKKKVFKGCNECKKDLMSNQEPEYLNVVPRVAPVSCVAILAVPSDPVVAGCDLPRHYTANLVIVLIQCQEMRIDLFVILCL</sequence>
<feature type="compositionally biased region" description="Acidic residues" evidence="2">
    <location>
        <begin position="555"/>
        <end position="564"/>
    </location>
</feature>
<keyword evidence="5" id="KW-1185">Reference proteome</keyword>
<dbReference type="EMBL" id="JACKWZ010000063">
    <property type="protein sequence ID" value="KAF9417924.1"/>
    <property type="molecule type" value="Genomic_DNA"/>
</dbReference>
<dbReference type="InterPro" id="IPR006578">
    <property type="entry name" value="MADF-dom"/>
</dbReference>
<dbReference type="PROSITE" id="PS51031">
    <property type="entry name" value="BESS"/>
    <property type="match status" value="1"/>
</dbReference>
<dbReference type="PANTHER" id="PTHR12243">
    <property type="entry name" value="MADF DOMAIN TRANSCRIPTION FACTOR"/>
    <property type="match status" value="1"/>
</dbReference>
<evidence type="ECO:0000313" key="4">
    <source>
        <dbReference type="EMBL" id="KAF9417924.1"/>
    </source>
</evidence>
<comment type="subcellular location">
    <subcellularLocation>
        <location evidence="1">Nucleus</location>
    </subcellularLocation>
</comment>
<feature type="compositionally biased region" description="Basic and acidic residues" evidence="2">
    <location>
        <begin position="606"/>
        <end position="635"/>
    </location>
</feature>
<dbReference type="InterPro" id="IPR004210">
    <property type="entry name" value="BESS_motif"/>
</dbReference>
<dbReference type="AlphaFoldDB" id="A0A835GJ04"/>
<evidence type="ECO:0000259" key="3">
    <source>
        <dbReference type="PROSITE" id="PS51031"/>
    </source>
</evidence>
<evidence type="ECO:0000313" key="5">
    <source>
        <dbReference type="Proteomes" id="UP000648187"/>
    </source>
</evidence>
<feature type="region of interest" description="Disordered" evidence="2">
    <location>
        <begin position="360"/>
        <end position="381"/>
    </location>
</feature>